<keyword evidence="5" id="KW-0408">Iron</keyword>
<dbReference type="InterPro" id="IPR042098">
    <property type="entry name" value="TauD-like_sf"/>
</dbReference>
<dbReference type="Gene3D" id="3.40.50.300">
    <property type="entry name" value="P-loop containing nucleotide triphosphate hydrolases"/>
    <property type="match status" value="1"/>
</dbReference>
<dbReference type="FunFam" id="3.60.130.10:FF:000003">
    <property type="entry name" value="Alpha-ketoglutarate-dependent taurine dioxygenase"/>
    <property type="match status" value="1"/>
</dbReference>
<dbReference type="Gene3D" id="3.60.130.10">
    <property type="entry name" value="Clavaminate synthase-like"/>
    <property type="match status" value="1"/>
</dbReference>
<evidence type="ECO:0000256" key="3">
    <source>
        <dbReference type="ARBA" id="ARBA00022964"/>
    </source>
</evidence>
<keyword evidence="3" id="KW-0223">Dioxygenase</keyword>
<dbReference type="InterPro" id="IPR003819">
    <property type="entry name" value="TauD/TfdA-like"/>
</dbReference>
<evidence type="ECO:0000313" key="7">
    <source>
        <dbReference type="EMBL" id="KAJ3558262.1"/>
    </source>
</evidence>
<comment type="similarity">
    <text evidence="1">Belongs to the TfdA dioxygenase family.</text>
</comment>
<dbReference type="Pfam" id="PF02668">
    <property type="entry name" value="TauD"/>
    <property type="match status" value="1"/>
</dbReference>
<dbReference type="AlphaFoldDB" id="A0AAD5VGJ9"/>
<reference evidence="7" key="1">
    <citation type="submission" date="2022-07" db="EMBL/GenBank/DDBJ databases">
        <title>Genome Sequence of Leucocoprinus birnbaumii.</title>
        <authorList>
            <person name="Buettner E."/>
        </authorList>
    </citation>
    <scope>NUCLEOTIDE SEQUENCE</scope>
    <source>
        <strain evidence="7">VT141</strain>
    </source>
</reference>
<dbReference type="PANTHER" id="PTHR30468">
    <property type="entry name" value="ALPHA-KETOGLUTARATE-DEPENDENT SULFONATE DIOXYGENASE"/>
    <property type="match status" value="1"/>
</dbReference>
<dbReference type="GO" id="GO:0005737">
    <property type="term" value="C:cytoplasm"/>
    <property type="evidence" value="ECO:0007669"/>
    <property type="project" value="TreeGrafter"/>
</dbReference>
<dbReference type="GO" id="GO:0016706">
    <property type="term" value="F:2-oxoglutarate-dependent dioxygenase activity"/>
    <property type="evidence" value="ECO:0007669"/>
    <property type="project" value="TreeGrafter"/>
</dbReference>
<keyword evidence="4" id="KW-0560">Oxidoreductase</keyword>
<sequence>MRLSAITEIPPELVALLEKQGVKTDSDFLSLTSVDILRRLPQETSTLGQIGYYKTVVARTATAVGLSARSLLDSASLISVSNDAANRCQRSSLTPVLPALAPYTGRVIELSGHTNSRKSEFILNVALANLSKDTNMTVYWVDTMGEMLTEQAYRITARSDAQACLERIRWSLVLEVEQIYDILDEVAAFAKVNEGTLPSIGYLIINKITSLLGPHLTSSSFQGHVLMSELMRNLKAIAKAHSITIFVINDSTSRIIPHDTEKPVKTPALGSAFTFLTDATIWVSVISQEQLSPVSDSADQERHRVEILKSNFMPFFPDITWEPLTEIVVEDRGLHADPLKKSLFGAASRVKHLTPVIGTELEGIDLRQLTPQQKDELALLVAERGVVFFRDQAIDIHQQLDLARHFGPLHKHATTPIPKNGLEEVHVVYNDASRRPDSSAFSKLELWHSDVTYEIQPPSATSLKLLTGPETGGDTLWSSGYALYSSFSPGFQKYLEGLTALHSAVAQAEGARAAGLTVRRKEIETIHPVVRVHPSTGWKSVFVNPGFTRRIIGVPKAESDAILSFLFHQISENPDHQVRFKWEPNSIAIWDNRVVTHSATFDFWPATRHALRATPHGEKPLSVQEYEEKTGKVAKDRQVEIWKQQGVDVNGLQNGKNGVQKKRGYND</sequence>
<dbReference type="SUPFAM" id="SSF52540">
    <property type="entry name" value="P-loop containing nucleoside triphosphate hydrolases"/>
    <property type="match status" value="1"/>
</dbReference>
<comment type="caution">
    <text evidence="7">The sequence shown here is derived from an EMBL/GenBank/DDBJ whole genome shotgun (WGS) entry which is preliminary data.</text>
</comment>
<dbReference type="InterPro" id="IPR051323">
    <property type="entry name" value="AtsK-like"/>
</dbReference>
<dbReference type="InterPro" id="IPR027417">
    <property type="entry name" value="P-loop_NTPase"/>
</dbReference>
<dbReference type="SUPFAM" id="SSF51197">
    <property type="entry name" value="Clavaminate synthase-like"/>
    <property type="match status" value="1"/>
</dbReference>
<proteinExistence type="inferred from homology"/>
<evidence type="ECO:0000313" key="8">
    <source>
        <dbReference type="Proteomes" id="UP001213000"/>
    </source>
</evidence>
<dbReference type="EMBL" id="JANIEX010001408">
    <property type="protein sequence ID" value="KAJ3558262.1"/>
    <property type="molecule type" value="Genomic_DNA"/>
</dbReference>
<gene>
    <name evidence="7" type="ORF">NP233_g11542</name>
</gene>
<protein>
    <recommendedName>
        <fullName evidence="6">TauD/TfdA-like domain-containing protein</fullName>
    </recommendedName>
</protein>
<dbReference type="PANTHER" id="PTHR30468:SF31">
    <property type="entry name" value="ALPHA-KETOGLUTARATE-DEPENDENT SULFONATE DIOXYGENASE-RELATED"/>
    <property type="match status" value="1"/>
</dbReference>
<keyword evidence="2" id="KW-0479">Metal-binding</keyword>
<keyword evidence="8" id="KW-1185">Reference proteome</keyword>
<evidence type="ECO:0000256" key="2">
    <source>
        <dbReference type="ARBA" id="ARBA00022723"/>
    </source>
</evidence>
<feature type="domain" description="TauD/TfdA-like" evidence="6">
    <location>
        <begin position="350"/>
        <end position="614"/>
    </location>
</feature>
<organism evidence="7 8">
    <name type="scientific">Leucocoprinus birnbaumii</name>
    <dbReference type="NCBI Taxonomy" id="56174"/>
    <lineage>
        <taxon>Eukaryota</taxon>
        <taxon>Fungi</taxon>
        <taxon>Dikarya</taxon>
        <taxon>Basidiomycota</taxon>
        <taxon>Agaricomycotina</taxon>
        <taxon>Agaricomycetes</taxon>
        <taxon>Agaricomycetidae</taxon>
        <taxon>Agaricales</taxon>
        <taxon>Agaricineae</taxon>
        <taxon>Agaricaceae</taxon>
        <taxon>Leucocoprinus</taxon>
    </lineage>
</organism>
<dbReference type="GO" id="GO:0046872">
    <property type="term" value="F:metal ion binding"/>
    <property type="evidence" value="ECO:0007669"/>
    <property type="project" value="UniProtKB-KW"/>
</dbReference>
<evidence type="ECO:0000259" key="6">
    <source>
        <dbReference type="Pfam" id="PF02668"/>
    </source>
</evidence>
<evidence type="ECO:0000256" key="4">
    <source>
        <dbReference type="ARBA" id="ARBA00023002"/>
    </source>
</evidence>
<dbReference type="Proteomes" id="UP001213000">
    <property type="component" value="Unassembled WGS sequence"/>
</dbReference>
<evidence type="ECO:0000256" key="1">
    <source>
        <dbReference type="ARBA" id="ARBA00005896"/>
    </source>
</evidence>
<evidence type="ECO:0000256" key="5">
    <source>
        <dbReference type="ARBA" id="ARBA00023004"/>
    </source>
</evidence>
<accession>A0AAD5VGJ9</accession>
<name>A0AAD5VGJ9_9AGAR</name>